<evidence type="ECO:0000313" key="10">
    <source>
        <dbReference type="EMBL" id="ERK04524.1"/>
    </source>
</evidence>
<proteinExistence type="inferred from homology"/>
<keyword evidence="4 7" id="KW-0812">Transmembrane</keyword>
<comment type="caution">
    <text evidence="9">The sequence shown here is derived from an EMBL/GenBank/DDBJ whole genome shotgun (WGS) entry which is preliminary data.</text>
</comment>
<feature type="transmembrane region" description="Helical" evidence="7">
    <location>
        <begin position="12"/>
        <end position="41"/>
    </location>
</feature>
<reference evidence="11 12" key="1">
    <citation type="submission" date="2013-08" db="EMBL/GenBank/DDBJ databases">
        <authorList>
            <person name="Durkin A.S."/>
            <person name="Haft D.R."/>
            <person name="McCorrison J."/>
            <person name="Torralba M."/>
            <person name="Gillis M."/>
            <person name="Haft D.H."/>
            <person name="Methe B."/>
            <person name="Sutton G."/>
            <person name="Nelson K.E."/>
        </authorList>
    </citation>
    <scope>NUCLEOTIDE SEQUENCE [LARGE SCALE GENOMIC DNA]</scope>
    <source>
        <strain evidence="10 12">ATCC 35536</strain>
        <strain evidence="9 11">VPI DR56BR1116</strain>
    </source>
</reference>
<evidence type="ECO:0000256" key="3">
    <source>
        <dbReference type="ARBA" id="ARBA00022475"/>
    </source>
</evidence>
<sequence length="296" mass="33386">MNENKKTLKKTPTGYVAFFIVPAIALLCCFLLVPVLLSFGFSFMNFNMLQPEAAFFSGLENYKRLFTDPTFYKTLRNTIYFTLVVVVYQDSLAFVLALLVRKNIKGVGIFRAMYFTPLVTSITVVSILWTFIYNPNPTQGLLNALRVKAGFQPSMFLHDPATAMNSIIFMSGWHSAGYHMMILLAGLQAIPEELYEAAEIDGAGPVQQFFHVTLPGVKNVLIFVVQVTMISAMKLFTQPYVMTQGGPKESTKTLTYYIYQQGFQFRNIGYASAISVLFFIIVVTLSLTLKRIIRQK</sequence>
<dbReference type="PROSITE" id="PS50928">
    <property type="entry name" value="ABC_TM1"/>
    <property type="match status" value="1"/>
</dbReference>
<dbReference type="GO" id="GO:0055085">
    <property type="term" value="P:transmembrane transport"/>
    <property type="evidence" value="ECO:0007669"/>
    <property type="project" value="InterPro"/>
</dbReference>
<organism evidence="9 11">
    <name type="scientific">Treponema socranskii subsp. socranskii VPI DR56BR1116 = ATCC 35536</name>
    <dbReference type="NCBI Taxonomy" id="1125725"/>
    <lineage>
        <taxon>Bacteria</taxon>
        <taxon>Pseudomonadati</taxon>
        <taxon>Spirochaetota</taxon>
        <taxon>Spirochaetia</taxon>
        <taxon>Spirochaetales</taxon>
        <taxon>Treponemataceae</taxon>
        <taxon>Treponema</taxon>
    </lineage>
</organism>
<dbReference type="RefSeq" id="WP_021329735.1">
    <property type="nucleotide sequence ID" value="NZ_AUZJ01000013.1"/>
</dbReference>
<name>U2MZB1_TRESO</name>
<dbReference type="CDD" id="cd06261">
    <property type="entry name" value="TM_PBP2"/>
    <property type="match status" value="1"/>
</dbReference>
<gene>
    <name evidence="10" type="ORF">HMPREF0860_0815</name>
    <name evidence="9" type="ORF">HMPREF1325_2140</name>
</gene>
<dbReference type="GO" id="GO:0005886">
    <property type="term" value="C:plasma membrane"/>
    <property type="evidence" value="ECO:0007669"/>
    <property type="project" value="UniProtKB-SubCell"/>
</dbReference>
<comment type="similarity">
    <text evidence="7">Belongs to the binding-protein-dependent transport system permease family.</text>
</comment>
<keyword evidence="12" id="KW-1185">Reference proteome</keyword>
<evidence type="ECO:0000256" key="5">
    <source>
        <dbReference type="ARBA" id="ARBA00022989"/>
    </source>
</evidence>
<accession>U2MZB1</accession>
<evidence type="ECO:0000259" key="8">
    <source>
        <dbReference type="PROSITE" id="PS50928"/>
    </source>
</evidence>
<feature type="domain" description="ABC transmembrane type-1" evidence="8">
    <location>
        <begin position="75"/>
        <end position="289"/>
    </location>
</feature>
<dbReference type="EMBL" id="AUZJ01000013">
    <property type="protein sequence ID" value="ERF61433.1"/>
    <property type="molecule type" value="Genomic_DNA"/>
</dbReference>
<dbReference type="SUPFAM" id="SSF161098">
    <property type="entry name" value="MetI-like"/>
    <property type="match status" value="1"/>
</dbReference>
<evidence type="ECO:0000256" key="2">
    <source>
        <dbReference type="ARBA" id="ARBA00022448"/>
    </source>
</evidence>
<feature type="transmembrane region" description="Helical" evidence="7">
    <location>
        <begin position="268"/>
        <end position="289"/>
    </location>
</feature>
<comment type="subcellular location">
    <subcellularLocation>
        <location evidence="1 7">Cell membrane</location>
        <topology evidence="1 7">Multi-pass membrane protein</topology>
    </subcellularLocation>
</comment>
<dbReference type="AlphaFoldDB" id="U2MZB1"/>
<dbReference type="PANTHER" id="PTHR30193">
    <property type="entry name" value="ABC TRANSPORTER PERMEASE PROTEIN"/>
    <property type="match status" value="1"/>
</dbReference>
<dbReference type="Gene3D" id="1.10.3720.10">
    <property type="entry name" value="MetI-like"/>
    <property type="match status" value="1"/>
</dbReference>
<evidence type="ECO:0000256" key="1">
    <source>
        <dbReference type="ARBA" id="ARBA00004651"/>
    </source>
</evidence>
<keyword evidence="6 7" id="KW-0472">Membrane</keyword>
<evidence type="ECO:0000256" key="6">
    <source>
        <dbReference type="ARBA" id="ARBA00023136"/>
    </source>
</evidence>
<dbReference type="InterPro" id="IPR035906">
    <property type="entry name" value="MetI-like_sf"/>
</dbReference>
<dbReference type="Proteomes" id="UP000016412">
    <property type="component" value="Unassembled WGS sequence"/>
</dbReference>
<dbReference type="OrthoDB" id="356735at2"/>
<evidence type="ECO:0000313" key="11">
    <source>
        <dbReference type="Proteomes" id="UP000016412"/>
    </source>
</evidence>
<dbReference type="InterPro" id="IPR000515">
    <property type="entry name" value="MetI-like"/>
</dbReference>
<dbReference type="eggNOG" id="COG1175">
    <property type="taxonomic scope" value="Bacteria"/>
</dbReference>
<dbReference type="PATRIC" id="fig|1125725.3.peg.582"/>
<keyword evidence="2 7" id="KW-0813">Transport</keyword>
<dbReference type="Pfam" id="PF00528">
    <property type="entry name" value="BPD_transp_1"/>
    <property type="match status" value="1"/>
</dbReference>
<keyword evidence="5 7" id="KW-1133">Transmembrane helix</keyword>
<dbReference type="EMBL" id="AVQI01000020">
    <property type="protein sequence ID" value="ERK04524.1"/>
    <property type="molecule type" value="Genomic_DNA"/>
</dbReference>
<evidence type="ECO:0000256" key="4">
    <source>
        <dbReference type="ARBA" id="ARBA00022692"/>
    </source>
</evidence>
<dbReference type="STRING" id="1125725.HMPREF1325_2140"/>
<evidence type="ECO:0000313" key="12">
    <source>
        <dbReference type="Proteomes" id="UP000016646"/>
    </source>
</evidence>
<dbReference type="PANTHER" id="PTHR30193:SF37">
    <property type="entry name" value="INNER MEMBRANE ABC TRANSPORTER PERMEASE PROTEIN YCJO"/>
    <property type="match status" value="1"/>
</dbReference>
<feature type="transmembrane region" description="Helical" evidence="7">
    <location>
        <begin position="112"/>
        <end position="132"/>
    </location>
</feature>
<dbReference type="InterPro" id="IPR051393">
    <property type="entry name" value="ABC_transporter_permease"/>
</dbReference>
<dbReference type="Proteomes" id="UP000016646">
    <property type="component" value="Unassembled WGS sequence"/>
</dbReference>
<evidence type="ECO:0000313" key="9">
    <source>
        <dbReference type="EMBL" id="ERF61433.1"/>
    </source>
</evidence>
<feature type="transmembrane region" description="Helical" evidence="7">
    <location>
        <begin position="79"/>
        <end position="100"/>
    </location>
</feature>
<keyword evidence="3" id="KW-1003">Cell membrane</keyword>
<protein>
    <submittedName>
        <fullName evidence="9 10">Transmembrane permease MsmF</fullName>
    </submittedName>
</protein>
<evidence type="ECO:0000256" key="7">
    <source>
        <dbReference type="RuleBase" id="RU363032"/>
    </source>
</evidence>